<evidence type="ECO:0000313" key="3">
    <source>
        <dbReference type="EMBL" id="KAJ7674346.1"/>
    </source>
</evidence>
<organism evidence="3 4">
    <name type="scientific">Mycena rosella</name>
    <name type="common">Pink bonnet</name>
    <name type="synonym">Agaricus rosellus</name>
    <dbReference type="NCBI Taxonomy" id="1033263"/>
    <lineage>
        <taxon>Eukaryota</taxon>
        <taxon>Fungi</taxon>
        <taxon>Dikarya</taxon>
        <taxon>Basidiomycota</taxon>
        <taxon>Agaricomycotina</taxon>
        <taxon>Agaricomycetes</taxon>
        <taxon>Agaricomycetidae</taxon>
        <taxon>Agaricales</taxon>
        <taxon>Marasmiineae</taxon>
        <taxon>Mycenaceae</taxon>
        <taxon>Mycena</taxon>
    </lineage>
</organism>
<gene>
    <name evidence="3" type="ORF">B0H17DRAFT_1140598</name>
</gene>
<evidence type="ECO:0000259" key="2">
    <source>
        <dbReference type="Pfam" id="PF20152"/>
    </source>
</evidence>
<dbReference type="Proteomes" id="UP001221757">
    <property type="component" value="Unassembled WGS sequence"/>
</dbReference>
<dbReference type="EMBL" id="JARKIE010000155">
    <property type="protein sequence ID" value="KAJ7674346.1"/>
    <property type="molecule type" value="Genomic_DNA"/>
</dbReference>
<evidence type="ECO:0000313" key="4">
    <source>
        <dbReference type="Proteomes" id="UP001221757"/>
    </source>
</evidence>
<dbReference type="AlphaFoldDB" id="A0AAD7G7F7"/>
<accession>A0AAD7G7F7</accession>
<sequence length="235" mass="26127">MTAEYVIVARETSKLGQLSVVADASTIFRVSMIIVFHCAKTQSSFTRTESLLNRLLIATSETGVVTASFPLLTLVLFKVFPNSYYFLTTEFVMGKMYATVLFAALNGHNFGTEMDAITTQNMGTSRIAGDSIMRVFISTTVETEKRQRSDIKSSMYHFLIPTTRSSGGQFWEYNWIDDSPARARDLTMARKEHAPPSKELADLDAIPNENDASLGQRVESVMTSKKCLSVALSQM</sequence>
<proteinExistence type="predicted"/>
<feature type="domain" description="DUF6534" evidence="2">
    <location>
        <begin position="30"/>
        <end position="107"/>
    </location>
</feature>
<evidence type="ECO:0000256" key="1">
    <source>
        <dbReference type="SAM" id="Phobius"/>
    </source>
</evidence>
<name>A0AAD7G7F7_MYCRO</name>
<keyword evidence="1" id="KW-0472">Membrane</keyword>
<keyword evidence="4" id="KW-1185">Reference proteome</keyword>
<dbReference type="InterPro" id="IPR045339">
    <property type="entry name" value="DUF6534"/>
</dbReference>
<feature type="transmembrane region" description="Helical" evidence="1">
    <location>
        <begin position="51"/>
        <end position="77"/>
    </location>
</feature>
<keyword evidence="1" id="KW-1133">Transmembrane helix</keyword>
<comment type="caution">
    <text evidence="3">The sequence shown here is derived from an EMBL/GenBank/DDBJ whole genome shotgun (WGS) entry which is preliminary data.</text>
</comment>
<dbReference type="Pfam" id="PF20152">
    <property type="entry name" value="DUF6534"/>
    <property type="match status" value="1"/>
</dbReference>
<protein>
    <recommendedName>
        <fullName evidence="2">DUF6534 domain-containing protein</fullName>
    </recommendedName>
</protein>
<reference evidence="3" key="1">
    <citation type="submission" date="2023-03" db="EMBL/GenBank/DDBJ databases">
        <title>Massive genome expansion in bonnet fungi (Mycena s.s.) driven by repeated elements and novel gene families across ecological guilds.</title>
        <authorList>
            <consortium name="Lawrence Berkeley National Laboratory"/>
            <person name="Harder C.B."/>
            <person name="Miyauchi S."/>
            <person name="Viragh M."/>
            <person name="Kuo A."/>
            <person name="Thoen E."/>
            <person name="Andreopoulos B."/>
            <person name="Lu D."/>
            <person name="Skrede I."/>
            <person name="Drula E."/>
            <person name="Henrissat B."/>
            <person name="Morin E."/>
            <person name="Kohler A."/>
            <person name="Barry K."/>
            <person name="LaButti K."/>
            <person name="Morin E."/>
            <person name="Salamov A."/>
            <person name="Lipzen A."/>
            <person name="Mereny Z."/>
            <person name="Hegedus B."/>
            <person name="Baldrian P."/>
            <person name="Stursova M."/>
            <person name="Weitz H."/>
            <person name="Taylor A."/>
            <person name="Grigoriev I.V."/>
            <person name="Nagy L.G."/>
            <person name="Martin F."/>
            <person name="Kauserud H."/>
        </authorList>
    </citation>
    <scope>NUCLEOTIDE SEQUENCE</scope>
    <source>
        <strain evidence="3">CBHHK067</strain>
    </source>
</reference>
<keyword evidence="1" id="KW-0812">Transmembrane</keyword>